<dbReference type="EMBL" id="DS113320">
    <property type="protein sequence ID" value="EAY11392.1"/>
    <property type="molecule type" value="Genomic_DNA"/>
</dbReference>
<organism evidence="1 2">
    <name type="scientific">Trichomonas vaginalis (strain ATCC PRA-98 / G3)</name>
    <dbReference type="NCBI Taxonomy" id="412133"/>
    <lineage>
        <taxon>Eukaryota</taxon>
        <taxon>Metamonada</taxon>
        <taxon>Parabasalia</taxon>
        <taxon>Trichomonadida</taxon>
        <taxon>Trichomonadidae</taxon>
        <taxon>Trichomonas</taxon>
    </lineage>
</organism>
<reference evidence="1" key="1">
    <citation type="submission" date="2006-10" db="EMBL/GenBank/DDBJ databases">
        <authorList>
            <person name="Amadeo P."/>
            <person name="Zhao Q."/>
            <person name="Wortman J."/>
            <person name="Fraser-Liggett C."/>
            <person name="Carlton J."/>
        </authorList>
    </citation>
    <scope>NUCLEOTIDE SEQUENCE</scope>
    <source>
        <strain evidence="1">G3</strain>
    </source>
</reference>
<name>A2E7J9_TRIV3</name>
<dbReference type="SMR" id="A2E7J9"/>
<dbReference type="RefSeq" id="XP_001323615.1">
    <property type="nucleotide sequence ID" value="XM_001323580.1"/>
</dbReference>
<dbReference type="KEGG" id="tva:4769345"/>
<evidence type="ECO:0000313" key="1">
    <source>
        <dbReference type="EMBL" id="EAY11392.1"/>
    </source>
</evidence>
<dbReference type="OrthoDB" id="10538687at2759"/>
<accession>A2E7J9</accession>
<dbReference type="VEuPathDB" id="TrichDB:TVAGG3_0339830"/>
<reference evidence="1" key="2">
    <citation type="journal article" date="2007" name="Science">
        <title>Draft genome sequence of the sexually transmitted pathogen Trichomonas vaginalis.</title>
        <authorList>
            <person name="Carlton J.M."/>
            <person name="Hirt R.P."/>
            <person name="Silva J.C."/>
            <person name="Delcher A.L."/>
            <person name="Schatz M."/>
            <person name="Zhao Q."/>
            <person name="Wortman J.R."/>
            <person name="Bidwell S.L."/>
            <person name="Alsmark U.C.M."/>
            <person name="Besteiro S."/>
            <person name="Sicheritz-Ponten T."/>
            <person name="Noel C.J."/>
            <person name="Dacks J.B."/>
            <person name="Foster P.G."/>
            <person name="Simillion C."/>
            <person name="Van de Peer Y."/>
            <person name="Miranda-Saavedra D."/>
            <person name="Barton G.J."/>
            <person name="Westrop G.D."/>
            <person name="Mueller S."/>
            <person name="Dessi D."/>
            <person name="Fiori P.L."/>
            <person name="Ren Q."/>
            <person name="Paulsen I."/>
            <person name="Zhang H."/>
            <person name="Bastida-Corcuera F.D."/>
            <person name="Simoes-Barbosa A."/>
            <person name="Brown M.T."/>
            <person name="Hayes R.D."/>
            <person name="Mukherjee M."/>
            <person name="Okumura C.Y."/>
            <person name="Schneider R."/>
            <person name="Smith A.J."/>
            <person name="Vanacova S."/>
            <person name="Villalvazo M."/>
            <person name="Haas B.J."/>
            <person name="Pertea M."/>
            <person name="Feldblyum T.V."/>
            <person name="Utterback T.R."/>
            <person name="Shu C.L."/>
            <person name="Osoegawa K."/>
            <person name="de Jong P.J."/>
            <person name="Hrdy I."/>
            <person name="Horvathova L."/>
            <person name="Zubacova Z."/>
            <person name="Dolezal P."/>
            <person name="Malik S.B."/>
            <person name="Logsdon J.M. Jr."/>
            <person name="Henze K."/>
            <person name="Gupta A."/>
            <person name="Wang C.C."/>
            <person name="Dunne R.L."/>
            <person name="Upcroft J.A."/>
            <person name="Upcroft P."/>
            <person name="White O."/>
            <person name="Salzberg S.L."/>
            <person name="Tang P."/>
            <person name="Chiu C.-H."/>
            <person name="Lee Y.-S."/>
            <person name="Embley T.M."/>
            <person name="Coombs G.H."/>
            <person name="Mottram J.C."/>
            <person name="Tachezy J."/>
            <person name="Fraser-Liggett C.M."/>
            <person name="Johnson P.J."/>
        </authorList>
    </citation>
    <scope>NUCLEOTIDE SEQUENCE [LARGE SCALE GENOMIC DNA]</scope>
    <source>
        <strain evidence="1">G3</strain>
    </source>
</reference>
<keyword evidence="2" id="KW-1185">Reference proteome</keyword>
<dbReference type="VEuPathDB" id="TrichDB:TVAG_379740"/>
<gene>
    <name evidence="1" type="ORF">TVAG_379740</name>
</gene>
<evidence type="ECO:0000313" key="2">
    <source>
        <dbReference type="Proteomes" id="UP000001542"/>
    </source>
</evidence>
<protein>
    <submittedName>
        <fullName evidence="1">Uncharacterized protein</fullName>
    </submittedName>
</protein>
<dbReference type="Proteomes" id="UP000001542">
    <property type="component" value="Unassembled WGS sequence"/>
</dbReference>
<dbReference type="InParanoid" id="A2E7J9"/>
<dbReference type="AlphaFoldDB" id="A2E7J9"/>
<sequence>MYTRVALVLDEKECLHGYMQLALNGVDLSITYFDEHGGIIVTEKISQFQSITISKDNTLNVTFKSKFTDRSIIFNNRSDMNAFFEFLRNNIILNPAENNPLNFEIQLKSKSGGGILGKVTEALKKTGDSFNFNMNQVKPVIIRPVDAYTYGNIVPVIPSTKFEDLTLEKVKTLDLSTVSYSKFNVIDEALPTLFDRLLLTKPEETKTKEYLQIREHWQLTTKEEWNRFVVMRQFTHDLESWITSEKFSNLHKQLIFNIAMSLFTFLFGDLKFDEALQFELSIIVAIYLDDQLLDDSLITRDSREVTLEEAEILTFWPLLTLYRKIKEGTLSVQQESLKVFTMLENISKSTAEILTDRNYKTLDFALSDSRIFFTRWRDYKINSLILASALSCGNLPVMRQSMLCAALVLLHEELQEIPLEMPQVFSEEFSLRLRRLDGRLILYNAEKMMSIATHFSFK</sequence>
<proteinExistence type="predicted"/>